<evidence type="ECO:0000313" key="4">
    <source>
        <dbReference type="Proteomes" id="UP000281431"/>
    </source>
</evidence>
<evidence type="ECO:0000313" key="3">
    <source>
        <dbReference type="EMBL" id="RQH02684.1"/>
    </source>
</evidence>
<gene>
    <name evidence="3" type="ORF">EA472_04225</name>
</gene>
<dbReference type="AlphaFoldDB" id="A0A3N6MF81"/>
<dbReference type="SUPFAM" id="SSF52402">
    <property type="entry name" value="Adenine nucleotide alpha hydrolases-like"/>
    <property type="match status" value="2"/>
</dbReference>
<dbReference type="PANTHER" id="PTHR46268:SF24">
    <property type="entry name" value="UNIVERSAL STRESS PROTEIN"/>
    <property type="match status" value="1"/>
</dbReference>
<accession>A0A3N6MF81</accession>
<dbReference type="InterPro" id="IPR014729">
    <property type="entry name" value="Rossmann-like_a/b/a_fold"/>
</dbReference>
<organism evidence="3 4">
    <name type="scientific">Natrarchaeobius chitinivorans</name>
    <dbReference type="NCBI Taxonomy" id="1679083"/>
    <lineage>
        <taxon>Archaea</taxon>
        <taxon>Methanobacteriati</taxon>
        <taxon>Methanobacteriota</taxon>
        <taxon>Stenosarchaea group</taxon>
        <taxon>Halobacteria</taxon>
        <taxon>Halobacteriales</taxon>
        <taxon>Natrialbaceae</taxon>
        <taxon>Natrarchaeobius</taxon>
    </lineage>
</organism>
<comment type="caution">
    <text evidence="3">The sequence shown here is derived from an EMBL/GenBank/DDBJ whole genome shotgun (WGS) entry which is preliminary data.</text>
</comment>
<dbReference type="EMBL" id="REFZ01000002">
    <property type="protein sequence ID" value="RQH02684.1"/>
    <property type="molecule type" value="Genomic_DNA"/>
</dbReference>
<dbReference type="InterPro" id="IPR006015">
    <property type="entry name" value="Universal_stress_UspA"/>
</dbReference>
<keyword evidence="4" id="KW-1185">Reference proteome</keyword>
<name>A0A3N6MF81_NATCH</name>
<feature type="domain" description="UspA" evidence="2">
    <location>
        <begin position="1"/>
        <end position="132"/>
    </location>
</feature>
<dbReference type="Proteomes" id="UP000281431">
    <property type="component" value="Unassembled WGS sequence"/>
</dbReference>
<sequence length="286" mass="30642">MPRHVLVSIDDSERSFAALEYALASFPNASLTALTVVDPRADRASSPDEREGPTETDVLDRAVERAEDHGLDLRTERRTGTPRGEILSAAVGLDVDHLVLGSHGQSPVSRPFLGRVSEAVLRRSAVSTTIVPEPASAVRDRELPGRVLIAVDGSEQSDAALEYALETLGGGTHTALHVISLPFDRSHVDVSGTYLDKILTAHEASADVVLESAREMADGRGIDLETERAYGSPAAEIVEYAETNGFDQIVMGSHGRSLAARMVTGTEAERVARRTTRSVTLVRGRA</sequence>
<comment type="similarity">
    <text evidence="1">Belongs to the universal stress protein A family.</text>
</comment>
<protein>
    <submittedName>
        <fullName evidence="3">Universal stress protein</fullName>
    </submittedName>
</protein>
<dbReference type="PANTHER" id="PTHR46268">
    <property type="entry name" value="STRESS RESPONSE PROTEIN NHAX"/>
    <property type="match status" value="1"/>
</dbReference>
<dbReference type="InterPro" id="IPR006016">
    <property type="entry name" value="UspA"/>
</dbReference>
<evidence type="ECO:0000259" key="2">
    <source>
        <dbReference type="Pfam" id="PF00582"/>
    </source>
</evidence>
<evidence type="ECO:0000256" key="1">
    <source>
        <dbReference type="ARBA" id="ARBA00008791"/>
    </source>
</evidence>
<dbReference type="PRINTS" id="PR01438">
    <property type="entry name" value="UNVRSLSTRESS"/>
</dbReference>
<dbReference type="Pfam" id="PF00582">
    <property type="entry name" value="Usp"/>
    <property type="match status" value="2"/>
</dbReference>
<dbReference type="Gene3D" id="3.40.50.620">
    <property type="entry name" value="HUPs"/>
    <property type="match status" value="2"/>
</dbReference>
<feature type="domain" description="UspA" evidence="2">
    <location>
        <begin position="146"/>
        <end position="283"/>
    </location>
</feature>
<reference evidence="3 4" key="1">
    <citation type="submission" date="2018-10" db="EMBL/GenBank/DDBJ databases">
        <title>Natrarchaeobius chitinivorans gen. nov., sp. nov., and Natrarchaeobius haloalkaliphilus sp. nov., alkaliphilic, chitin-utilizing haloarchaea from hypersaline alkaline lakes.</title>
        <authorList>
            <person name="Sorokin D.Y."/>
            <person name="Elcheninov A.G."/>
            <person name="Kostrikina N.A."/>
            <person name="Bale N.J."/>
            <person name="Sinninghe Damste J.S."/>
            <person name="Khijniak T.V."/>
            <person name="Kublanov I.V."/>
            <person name="Toshchakov S.V."/>
        </authorList>
    </citation>
    <scope>NUCLEOTIDE SEQUENCE [LARGE SCALE GENOMIC DNA]</scope>
    <source>
        <strain evidence="3 4">AArcht7</strain>
    </source>
</reference>
<proteinExistence type="inferred from homology"/>
<dbReference type="CDD" id="cd00293">
    <property type="entry name" value="USP-like"/>
    <property type="match status" value="2"/>
</dbReference>
<dbReference type="OrthoDB" id="105697at2157"/>